<keyword evidence="2" id="KW-0479">Metal-binding</keyword>
<dbReference type="InterPro" id="IPR000428">
    <property type="entry name" value="Cu-bd"/>
</dbReference>
<dbReference type="PROSITE" id="PS01047">
    <property type="entry name" value="HMA_1"/>
    <property type="match status" value="1"/>
</dbReference>
<evidence type="ECO:0000259" key="4">
    <source>
        <dbReference type="PROSITE" id="PS50846"/>
    </source>
</evidence>
<dbReference type="InterPro" id="IPR036163">
    <property type="entry name" value="HMA_dom_sf"/>
</dbReference>
<dbReference type="InterPro" id="IPR017969">
    <property type="entry name" value="Heavy-metal-associated_CS"/>
</dbReference>
<protein>
    <recommendedName>
        <fullName evidence="1">Copper chaperone CopZ</fullName>
    </recommendedName>
</protein>
<dbReference type="Gene3D" id="3.30.70.100">
    <property type="match status" value="1"/>
</dbReference>
<dbReference type="GO" id="GO:0005507">
    <property type="term" value="F:copper ion binding"/>
    <property type="evidence" value="ECO:0007669"/>
    <property type="project" value="InterPro"/>
</dbReference>
<keyword evidence="3" id="KW-0186">Copper</keyword>
<evidence type="ECO:0000313" key="6">
    <source>
        <dbReference type="Proteomes" id="UP000460949"/>
    </source>
</evidence>
<gene>
    <name evidence="5" type="ORF">GLW04_14395</name>
</gene>
<sequence length="68" mass="7477">MEMTLEVNGMTCEHCQKTVKDTVENLEGVHGAEVHLDSGKVNVVYDEAYVGKNLIKESIHAQGYEVVG</sequence>
<comment type="caution">
    <text evidence="5">The sequence shown here is derived from an EMBL/GenBank/DDBJ whole genome shotgun (WGS) entry which is preliminary data.</text>
</comment>
<dbReference type="GO" id="GO:0006825">
    <property type="term" value="P:copper ion transport"/>
    <property type="evidence" value="ECO:0007669"/>
    <property type="project" value="InterPro"/>
</dbReference>
<reference evidence="5 6" key="1">
    <citation type="submission" date="2019-11" db="EMBL/GenBank/DDBJ databases">
        <title>Genome sequences of 17 halophilic strains isolated from different environments.</title>
        <authorList>
            <person name="Furrow R.E."/>
        </authorList>
    </citation>
    <scope>NUCLEOTIDE SEQUENCE [LARGE SCALE GENOMIC DNA]</scope>
    <source>
        <strain evidence="5 6">22511_23_Filter</strain>
    </source>
</reference>
<dbReference type="CDD" id="cd00371">
    <property type="entry name" value="HMA"/>
    <property type="match status" value="1"/>
</dbReference>
<organism evidence="5 6">
    <name type="scientific">Halobacillus litoralis</name>
    <dbReference type="NCBI Taxonomy" id="45668"/>
    <lineage>
        <taxon>Bacteria</taxon>
        <taxon>Bacillati</taxon>
        <taxon>Bacillota</taxon>
        <taxon>Bacilli</taxon>
        <taxon>Bacillales</taxon>
        <taxon>Bacillaceae</taxon>
        <taxon>Halobacillus</taxon>
    </lineage>
</organism>
<dbReference type="RefSeq" id="WP_160838445.1">
    <property type="nucleotide sequence ID" value="NZ_JAIVAK010000010.1"/>
</dbReference>
<dbReference type="PRINTS" id="PR00944">
    <property type="entry name" value="CUEXPORT"/>
</dbReference>
<dbReference type="NCBIfam" id="TIGR00003">
    <property type="entry name" value="copper ion binding protein"/>
    <property type="match status" value="1"/>
</dbReference>
<name>A0A845DUC2_9BACI</name>
<dbReference type="FunFam" id="3.30.70.100:FF:000001">
    <property type="entry name" value="ATPase copper transporting beta"/>
    <property type="match status" value="1"/>
</dbReference>
<evidence type="ECO:0000256" key="2">
    <source>
        <dbReference type="ARBA" id="ARBA00022723"/>
    </source>
</evidence>
<dbReference type="Pfam" id="PF00403">
    <property type="entry name" value="HMA"/>
    <property type="match status" value="1"/>
</dbReference>
<dbReference type="PANTHER" id="PTHR46594:SF4">
    <property type="entry name" value="P-TYPE CATION-TRANSPORTING ATPASE"/>
    <property type="match status" value="1"/>
</dbReference>
<feature type="domain" description="HMA" evidence="4">
    <location>
        <begin position="1"/>
        <end position="67"/>
    </location>
</feature>
<dbReference type="PROSITE" id="PS50846">
    <property type="entry name" value="HMA_2"/>
    <property type="match status" value="1"/>
</dbReference>
<dbReference type="AlphaFoldDB" id="A0A845DUC2"/>
<proteinExistence type="predicted"/>
<dbReference type="InterPro" id="IPR006121">
    <property type="entry name" value="HMA_dom"/>
</dbReference>
<dbReference type="InterPro" id="IPR006122">
    <property type="entry name" value="HMA_Cu_ion-bd"/>
</dbReference>
<evidence type="ECO:0000256" key="3">
    <source>
        <dbReference type="ARBA" id="ARBA00023008"/>
    </source>
</evidence>
<dbReference type="EMBL" id="WMET01000003">
    <property type="protein sequence ID" value="MYL21090.1"/>
    <property type="molecule type" value="Genomic_DNA"/>
</dbReference>
<evidence type="ECO:0000256" key="1">
    <source>
        <dbReference type="ARBA" id="ARBA00015313"/>
    </source>
</evidence>
<dbReference type="PANTHER" id="PTHR46594">
    <property type="entry name" value="P-TYPE CATION-TRANSPORTING ATPASE"/>
    <property type="match status" value="1"/>
</dbReference>
<dbReference type="SUPFAM" id="SSF55008">
    <property type="entry name" value="HMA, heavy metal-associated domain"/>
    <property type="match status" value="1"/>
</dbReference>
<evidence type="ECO:0000313" key="5">
    <source>
        <dbReference type="EMBL" id="MYL21090.1"/>
    </source>
</evidence>
<accession>A0A845DUC2</accession>
<dbReference type="Proteomes" id="UP000460949">
    <property type="component" value="Unassembled WGS sequence"/>
</dbReference>